<dbReference type="SUPFAM" id="SSF56726">
    <property type="entry name" value="DNA topoisomerase IV, alpha subunit"/>
    <property type="match status" value="1"/>
</dbReference>
<dbReference type="InterPro" id="IPR002815">
    <property type="entry name" value="Spo11/TopoVI_A"/>
</dbReference>
<evidence type="ECO:0000313" key="2">
    <source>
        <dbReference type="EMBL" id="KAF5401609.1"/>
    </source>
</evidence>
<dbReference type="GO" id="GO:0003677">
    <property type="term" value="F:DNA binding"/>
    <property type="evidence" value="ECO:0007669"/>
    <property type="project" value="InterPro"/>
</dbReference>
<dbReference type="Pfam" id="PF21180">
    <property type="entry name" value="TOP6A-Spo11_Toprim"/>
    <property type="match status" value="1"/>
</dbReference>
<dbReference type="OrthoDB" id="5377392at2759"/>
<dbReference type="InterPro" id="IPR034136">
    <property type="entry name" value="TOPRIM_Topo6A/Spo11"/>
</dbReference>
<reference evidence="2" key="1">
    <citation type="submission" date="2019-05" db="EMBL/GenBank/DDBJ databases">
        <title>Annotation for the trematode Paragonimus heterotremus.</title>
        <authorList>
            <person name="Choi Y.-J."/>
        </authorList>
    </citation>
    <scope>NUCLEOTIDE SEQUENCE</scope>
    <source>
        <strain evidence="2">LC</strain>
    </source>
</reference>
<accession>A0A8J4TLD4</accession>
<sequence length="231" mass="26258">RKEEDANLGSFLSTVPKLYVFISLQILSLPHGDMSELGKKFTCEARFVLVIEKDTIFQTLVNEGFYKTYAPCLLMTAKGYPDLQTRCLLAELGRKFTEVPILGLFDADPHGLGVYCTYKYGTQNPTMRNSKLSPVKIEQMELLGVLPSELQSLQIRASELTQLTKADRALLKGILKRSYFKTDNELAEETIFMNTYGWKAEIEVLESLRTGYLCQEYLVNKLKDKKIFPTA</sequence>
<dbReference type="EMBL" id="LUCH01002356">
    <property type="protein sequence ID" value="KAF5401609.1"/>
    <property type="molecule type" value="Genomic_DNA"/>
</dbReference>
<evidence type="ECO:0000259" key="1">
    <source>
        <dbReference type="Pfam" id="PF21180"/>
    </source>
</evidence>
<feature type="non-terminal residue" evidence="2">
    <location>
        <position position="1"/>
    </location>
</feature>
<protein>
    <submittedName>
        <fullName evidence="2">Meiotic recombination protein SPO11</fullName>
    </submittedName>
</protein>
<dbReference type="CDD" id="cd00223">
    <property type="entry name" value="TOPRIM_TopoIIB_SPO"/>
    <property type="match status" value="1"/>
</dbReference>
<dbReference type="PRINTS" id="PR01550">
    <property type="entry name" value="TOP6AFAMILY"/>
</dbReference>
<dbReference type="Gene3D" id="3.40.1360.10">
    <property type="match status" value="1"/>
</dbReference>
<comment type="caution">
    <text evidence="2">The sequence shown here is derived from an EMBL/GenBank/DDBJ whole genome shotgun (WGS) entry which is preliminary data.</text>
</comment>
<gene>
    <name evidence="2" type="ORF">PHET_04947</name>
</gene>
<dbReference type="PANTHER" id="PTHR10848:SF0">
    <property type="entry name" value="MEIOTIC RECOMBINATION PROTEIN SPO11"/>
    <property type="match status" value="1"/>
</dbReference>
<dbReference type="PANTHER" id="PTHR10848">
    <property type="entry name" value="MEIOTIC RECOMBINATION PROTEIN SPO11"/>
    <property type="match status" value="1"/>
</dbReference>
<feature type="domain" description="Topoisomerase 6 subunit A/Spo11 TOPRIM" evidence="1">
    <location>
        <begin position="47"/>
        <end position="222"/>
    </location>
</feature>
<keyword evidence="3" id="KW-1185">Reference proteome</keyword>
<dbReference type="InterPro" id="IPR036078">
    <property type="entry name" value="Spo11/TopoVI_A_sf"/>
</dbReference>
<evidence type="ECO:0000313" key="3">
    <source>
        <dbReference type="Proteomes" id="UP000748531"/>
    </source>
</evidence>
<organism evidence="2 3">
    <name type="scientific">Paragonimus heterotremus</name>
    <dbReference type="NCBI Taxonomy" id="100268"/>
    <lineage>
        <taxon>Eukaryota</taxon>
        <taxon>Metazoa</taxon>
        <taxon>Spiralia</taxon>
        <taxon>Lophotrochozoa</taxon>
        <taxon>Platyhelminthes</taxon>
        <taxon>Trematoda</taxon>
        <taxon>Digenea</taxon>
        <taxon>Plagiorchiida</taxon>
        <taxon>Troglotremata</taxon>
        <taxon>Troglotrematidae</taxon>
        <taxon>Paragonimus</taxon>
    </lineage>
</organism>
<dbReference type="AlphaFoldDB" id="A0A8J4TLD4"/>
<name>A0A8J4TLD4_9TREM</name>
<proteinExistence type="predicted"/>
<dbReference type="GO" id="GO:0003918">
    <property type="term" value="F:DNA topoisomerase type II (double strand cut, ATP-hydrolyzing) activity"/>
    <property type="evidence" value="ECO:0007669"/>
    <property type="project" value="InterPro"/>
</dbReference>
<dbReference type="Proteomes" id="UP000748531">
    <property type="component" value="Unassembled WGS sequence"/>
</dbReference>
<dbReference type="GO" id="GO:0005694">
    <property type="term" value="C:chromosome"/>
    <property type="evidence" value="ECO:0007669"/>
    <property type="project" value="InterPro"/>
</dbReference>